<name>A0A481YSA1_9VIRU</name>
<gene>
    <name evidence="1" type="ORF">LCMAC101_04250</name>
</gene>
<organism evidence="1">
    <name type="scientific">Marseillevirus LCMAC101</name>
    <dbReference type="NCBI Taxonomy" id="2506602"/>
    <lineage>
        <taxon>Viruses</taxon>
        <taxon>Varidnaviria</taxon>
        <taxon>Bamfordvirae</taxon>
        <taxon>Nucleocytoviricota</taxon>
        <taxon>Megaviricetes</taxon>
        <taxon>Pimascovirales</taxon>
        <taxon>Pimascovirales incertae sedis</taxon>
        <taxon>Marseilleviridae</taxon>
    </lineage>
</organism>
<evidence type="ECO:0000313" key="1">
    <source>
        <dbReference type="EMBL" id="QBK85830.1"/>
    </source>
</evidence>
<dbReference type="EMBL" id="MK500328">
    <property type="protein sequence ID" value="QBK85830.1"/>
    <property type="molecule type" value="Genomic_DNA"/>
</dbReference>
<sequence>MEKVLEKYRRVLSKTHEELAKELAATQKEPFTLPLTSVQIMILQEFVDVVVPDINNKVGQLDDTDPPYFSLSTSPYLIVDHKWWARAFSYFFAKPVIPHSSPLGWANKRVHFFRLQYDDDKVYNLRGGKES</sequence>
<proteinExistence type="predicted"/>
<protein>
    <submittedName>
        <fullName evidence="1">Uncharacterized protein</fullName>
    </submittedName>
</protein>
<accession>A0A481YSA1</accession>
<reference evidence="1" key="1">
    <citation type="journal article" date="2019" name="MBio">
        <title>Virus Genomes from Deep Sea Sediments Expand the Ocean Megavirome and Support Independent Origins of Viral Gigantism.</title>
        <authorList>
            <person name="Backstrom D."/>
            <person name="Yutin N."/>
            <person name="Jorgensen S.L."/>
            <person name="Dharamshi J."/>
            <person name="Homa F."/>
            <person name="Zaremba-Niedwiedzka K."/>
            <person name="Spang A."/>
            <person name="Wolf Y.I."/>
            <person name="Koonin E.V."/>
            <person name="Ettema T.J."/>
        </authorList>
    </citation>
    <scope>NUCLEOTIDE SEQUENCE</scope>
</reference>